<dbReference type="InterPro" id="IPR009081">
    <property type="entry name" value="PP-bd_ACP"/>
</dbReference>
<name>A0AAE3GLY8_9PSEU</name>
<dbReference type="Proteomes" id="UP001206128">
    <property type="component" value="Unassembled WGS sequence"/>
</dbReference>
<dbReference type="Pfam" id="PF13193">
    <property type="entry name" value="AMP-binding_C"/>
    <property type="match status" value="3"/>
</dbReference>
<evidence type="ECO:0000313" key="8">
    <source>
        <dbReference type="EMBL" id="MCP2170470.1"/>
    </source>
</evidence>
<dbReference type="InterPro" id="IPR023213">
    <property type="entry name" value="CAT-like_dom_sf"/>
</dbReference>
<dbReference type="InterPro" id="IPR042099">
    <property type="entry name" value="ANL_N_sf"/>
</dbReference>
<dbReference type="GO" id="GO:0003824">
    <property type="term" value="F:catalytic activity"/>
    <property type="evidence" value="ECO:0007669"/>
    <property type="project" value="InterPro"/>
</dbReference>
<keyword evidence="3" id="KW-0596">Phosphopantetheine</keyword>
<dbReference type="SUPFAM" id="SSF47336">
    <property type="entry name" value="ACP-like"/>
    <property type="match status" value="3"/>
</dbReference>
<dbReference type="GO" id="GO:0072330">
    <property type="term" value="P:monocarboxylic acid biosynthetic process"/>
    <property type="evidence" value="ECO:0007669"/>
    <property type="project" value="UniProtKB-ARBA"/>
</dbReference>
<dbReference type="Gene3D" id="3.30.559.30">
    <property type="entry name" value="Nonribosomal peptide synthetase, condensation domain"/>
    <property type="match status" value="4"/>
</dbReference>
<dbReference type="FunFam" id="2.30.38.10:FF:000001">
    <property type="entry name" value="Non-ribosomal peptide synthetase PvdI"/>
    <property type="match status" value="3"/>
</dbReference>
<dbReference type="InterPro" id="IPR001242">
    <property type="entry name" value="Condensation_dom"/>
</dbReference>
<organism evidence="8 9">
    <name type="scientific">Goodfellowiella coeruleoviolacea</name>
    <dbReference type="NCBI Taxonomy" id="334858"/>
    <lineage>
        <taxon>Bacteria</taxon>
        <taxon>Bacillati</taxon>
        <taxon>Actinomycetota</taxon>
        <taxon>Actinomycetes</taxon>
        <taxon>Pseudonocardiales</taxon>
        <taxon>Pseudonocardiaceae</taxon>
        <taxon>Goodfellowiella</taxon>
    </lineage>
</organism>
<evidence type="ECO:0000313" key="9">
    <source>
        <dbReference type="Proteomes" id="UP001206128"/>
    </source>
</evidence>
<keyword evidence="9" id="KW-1185">Reference proteome</keyword>
<dbReference type="PROSITE" id="PS50075">
    <property type="entry name" value="CARRIER"/>
    <property type="match status" value="3"/>
</dbReference>
<evidence type="ECO:0000256" key="5">
    <source>
        <dbReference type="ARBA" id="ARBA00022737"/>
    </source>
</evidence>
<dbReference type="InterPro" id="IPR006162">
    <property type="entry name" value="Ppantetheine_attach_site"/>
</dbReference>
<dbReference type="FunFam" id="1.10.1200.10:FF:000005">
    <property type="entry name" value="Nonribosomal peptide synthetase 1"/>
    <property type="match status" value="2"/>
</dbReference>
<dbReference type="CDD" id="cd05930">
    <property type="entry name" value="A_NRPS"/>
    <property type="match status" value="2"/>
</dbReference>
<dbReference type="PANTHER" id="PTHR45527:SF1">
    <property type="entry name" value="FATTY ACID SYNTHASE"/>
    <property type="match status" value="1"/>
</dbReference>
<dbReference type="Pfam" id="PF00668">
    <property type="entry name" value="Condensation"/>
    <property type="match status" value="4"/>
</dbReference>
<proteinExistence type="inferred from homology"/>
<dbReference type="InterPro" id="IPR025110">
    <property type="entry name" value="AMP-bd_C"/>
</dbReference>
<dbReference type="InterPro" id="IPR045851">
    <property type="entry name" value="AMP-bd_C_sf"/>
</dbReference>
<reference evidence="8" key="1">
    <citation type="submission" date="2022-06" db="EMBL/GenBank/DDBJ databases">
        <title>Genomic Encyclopedia of Archaeal and Bacterial Type Strains, Phase II (KMG-II): from individual species to whole genera.</title>
        <authorList>
            <person name="Goeker M."/>
        </authorList>
    </citation>
    <scope>NUCLEOTIDE SEQUENCE</scope>
    <source>
        <strain evidence="8">DSM 43935</strain>
    </source>
</reference>
<dbReference type="CDD" id="cd19540">
    <property type="entry name" value="LCL_NRPS-like"/>
    <property type="match status" value="1"/>
</dbReference>
<sequence length="3334" mass="352715">PLEGNGVRPSFMKVTPSHLPLLEALPDESSPSRTLVLGGEALRGEVLRGWRERFPDVEVINAYGPTEATVNCTDFRLPVSVGDGPVPIGRPFWNTQVFVLDSGLRPVPVGVVGELYVSGVVLARGYLRRPGLTAERFVACPFGVGVRMYRTGDLVRWRADGQLEYVGRVDDQVKVRGHRVELGEVEAAILAHVDAAVVVVRDGRLVGYVVGAGVDTVALRAALATTLPEHMVPAAIVVLPRIPLTAHGKLDRRALPAPEYTTSSHAPRTPVEALLCELFTDVLGVPEIGVDDRFFDLGGDSITAIRLVSRARVAGLELSPRDVLVNQTVAALAPVVGVAVAREDDPGTGILPPTPIVARLLAAGPEEVRRSHQAVVVGAPADLDMDVLTGALGAVLDHHPVLRARLAGDHIEVREPGTVDAAACVRRVDVTGDLAAAITEHARRAVAELDPETGDLVRVVWLGSRLLLVIHHLAVDGVSWRILLPDLRDAYRAVAAGDPVELPPVGTSFRTWADRLTAAAEAPETTAQLPLWQGILGTPGLGRSGGTVARRTAATLPPDVTGPLLSSVPAAFHGRVNDVLLTALGIAVARLRQDAGTALVVDVEGHGREEHLVPGTDLSRTVGWFTSLYPVRIDPGTGDVAGAVKRVKEQLRAVPDGGVGYGLLRYTNPRTASVLAAMPAPDVAFNYLGRFGAGNAEAWDLAPEHDAAADPGSGPLTHALKLNALTEDRADGPHLVASWTWLDGALTADEVRDLASHWFTALREIVAAAERGGHTPSDFPLVRTTQHEIETIEAEVAGLADVLPLAPLQQGLLFHSSLDHGGVDVYSSQLVLELSGPLDVSALRAAAQALVNRHTILRTGFRWRADGDAVQFVVADAEVPFREITAADDDLPALLHGERAIGFRMDQPPLLRFLLVALGGGRHVLAMTNHHILRDGWSLPVIAEELVTFYADPHADLPHVPPYRDHLAWLDRQDHVAAEAAWRAALAGIGGPTLVAPDFDEHAVDFPVQVHHSLDTDLTSALTAVATARGVTLNTVLQVAWAVVLGQLTGRTDVVFGNTVSGRPADLAGVERMVGLFINTVPVRVQVEPATPLADVLARFQEQQFELLPHHHLGLPDINRIAGHKRLFDSTFVFENYPMDRVADMTGLGGARVIASEVRDSTHYPVSLVCVPGERLRLRMDCQAAVFDRAGAADLVQRLLRVLRAIVADPAQPVGRVDLLGAAGRARALTEWNEPLRPVPPVSIVDLLGEQAAATPDAPAVVDARETVSYRDLHVRAGRLARLMLDRGVRPGDLVALAVPPSVDMVAAVIAVLKTGAGYVPVDPGHPAERIAHVLGDSRPVLLVTAAAVRDDLPATGLPVLVVDDVADTAGQVAPIAIPPAQVAYVIYTSGSTGRPKGVAVEHRSVVNYLLQSREIYPSVAGTAVLHSSLSFDLTVTGLFAPLIAGGAVWLVDLREVVDAGVTGPVPAGGATFLKATPSHMPLAEQLPASVAPSRELVLGGESLLGSAVRSWLAGHPGTRVLNEYGPTETTVGCTTFAVDEHTVADLPDDVVTLGRPMGNTRMYVLDAALRLVPPGVVGELYIAGPQVARGYVGSPDLTAGRFVAHPFGAPGSRMYRTGDLGRWRPDGTLEFAGRVDNQVKIRGYRVEPGEIEAALRAVPGVRAAAVVVPSGEQRLIGYVVPDGAAPAPDEVRAALADVLPEYMVPSAIVTIDELPLTANGKLDRAALPVPVPTATATAPRTPVEELLCGLFSEVLGGTAVGVDDDFFALGGDSVLAIRLVSRVRAALTSDVAVRTVFDAPTVRQFAARLGYATSARTGLVAGPRPDRVPLSFGQQRLWFLHRLEGPSATYNVSLALRLRGGLDRRALTEALQDVVDRHEALRTTFAEDRAGAHQVVLPPGTATPVVVTALDEAGLAARVAEIVGHPFDLTADRPFRVELVELSPEDHALVIVLHHIVADGWSVPVLARDFSTAYRARRAGTAPGWAPLPAQYADHALWQREFLAAESDPDSEIARQLAYWARQLGDLPEELSLPTDHTRPPVPSHRGADVAFTVEPALHRALAALARRTGTTVFMVLQAALATLLSRIGGGTDIPVGSPIAARTDGATEDVVGFFVNTLVLRTDTGGNPAFTELLDRVRETTLDAFGHQDVPFERLVDVLRPERSLARNPLFQVLLSVDTADEAAALDAVAGLPGLAVTRLAAPAAGSKLDLSWQLAERRTAAGEPDGLRGRLVYRTDLFEPDTAARMVGWFQAVLAAVAADPARRIGDVDLADIPEPDTPAAVAPGTPFLELFAGNVAARPDASAVVDGAHTLTYAELDERSNRLARLLIGRGAGPGELVALSLPRSADLLVAVVAVLKTGAGYVPLAVDHPEERNAAILRDRAPVCVVSAATFADIPADGGPITDHDRLAAVSPVDVAYVIHTSGSTGEPKAVAVEHRNLDNFLAECLASYPSLAGVSVLHGAVSADMTVTTVLGPLAAGGAVWVADLYDAIDTGTTGPVPAGGVTFLKATPSHLALLDRLPAALLPSRDLVLAGEGLPGARVREWQDRHPGVRVVNSYGPTETTVTATTHVLPETGAADGIQPVGTPVRGTAVYVLDAWLRPVPHGVVGELYVAGAGVARGYADRPGLTAERFVADPFTGGRMYRTGDLGRRRADGTLVCLGRTDDQVKIRGFRVELGEVEAALARCAGVAACAVVARAERLIGYVVPDGEPGDLRAALARVLPDHMVPAAFVTLPELPLTHNGKLDHRALPDPEFAHTARGPRTPVEDLLCGLFADVLGTGPVGVDDSFFDVGGDSILSLDLVGRARRAGVVISVRDVFERRTVAGLALVAGESGTTAATTEPTGSLPPTPAMRRLAGFRPAEGFNQSALLVVPAGLDEEHLNRAVAALVDHHDALRLRLVSEVDWAFAVARAVDLTGWVRRVDATAGLTRETMAREARAARAELRPADGQVVRFVWFDRGPHEPGRLLVVAHHLVVDGVSWRILLPDLVAACTAAVEGRPAELAPVGTSLRHWTTALATRTEQGGFDDRLPAWRAVLGRGDGRVLPAAALDPTADTVGTAGELRLTLDPDTTAALLTTAASRFNAGVDEVLLTAFTLAATRWRGGSDRSLLVSLETHGRAEDLLDHADLSRTVGWFTGIHPVRLDVTGIDADDALAGGPAAGAALKRVKEQLRAVPDGGVSFGWLRHVHPEAGEELARLGGPDVSFNYLGRFDTGTTGTAGWSVAQEGAGLLARAEPEMPLAFPVELSAVVRDGADGPELVATWTWATRLLSEDEVRALALAWFDQLRAVVDHAARPGSGGLTPSDVSLSMLDQSDIDQLESELESFT</sequence>
<comment type="similarity">
    <text evidence="2">Belongs to the ATP-dependent AMP-binding enzyme family.</text>
</comment>
<feature type="domain" description="Carrier" evidence="7">
    <location>
        <begin position="1739"/>
        <end position="1814"/>
    </location>
</feature>
<dbReference type="Gene3D" id="3.30.300.30">
    <property type="match status" value="3"/>
</dbReference>
<evidence type="ECO:0000256" key="6">
    <source>
        <dbReference type="ARBA" id="ARBA00023194"/>
    </source>
</evidence>
<protein>
    <submittedName>
        <fullName evidence="8">Non-ribosomal peptide synthase domain TIGR01720/amino acid adenylation domain-containing protein</fullName>
    </submittedName>
</protein>
<dbReference type="SUPFAM" id="SSF56801">
    <property type="entry name" value="Acetyl-CoA synthetase-like"/>
    <property type="match status" value="3"/>
</dbReference>
<dbReference type="GO" id="GO:0017000">
    <property type="term" value="P:antibiotic biosynthetic process"/>
    <property type="evidence" value="ECO:0007669"/>
    <property type="project" value="UniProtKB-KW"/>
</dbReference>
<dbReference type="GO" id="GO:0031177">
    <property type="term" value="F:phosphopantetheine binding"/>
    <property type="evidence" value="ECO:0007669"/>
    <property type="project" value="InterPro"/>
</dbReference>
<dbReference type="Gene3D" id="1.10.1200.10">
    <property type="entry name" value="ACP-like"/>
    <property type="match status" value="3"/>
</dbReference>
<dbReference type="SMART" id="SM00823">
    <property type="entry name" value="PKS_PP"/>
    <property type="match status" value="3"/>
</dbReference>
<dbReference type="Gene3D" id="3.30.559.10">
    <property type="entry name" value="Chloramphenicol acetyltransferase-like domain"/>
    <property type="match status" value="4"/>
</dbReference>
<dbReference type="FunFam" id="3.30.300.30:FF:000010">
    <property type="entry name" value="Enterobactin synthetase component F"/>
    <property type="match status" value="1"/>
</dbReference>
<dbReference type="FunFam" id="3.40.50.980:FF:000001">
    <property type="entry name" value="Non-ribosomal peptide synthetase"/>
    <property type="match status" value="1"/>
</dbReference>
<dbReference type="GO" id="GO:0043041">
    <property type="term" value="P:amino acid activation for nonribosomal peptide biosynthetic process"/>
    <property type="evidence" value="ECO:0007669"/>
    <property type="project" value="TreeGrafter"/>
</dbReference>
<dbReference type="FunFam" id="1.10.1200.10:FF:000016">
    <property type="entry name" value="Non-ribosomal peptide synthase"/>
    <property type="match status" value="1"/>
</dbReference>
<dbReference type="PANTHER" id="PTHR45527">
    <property type="entry name" value="NONRIBOSOMAL PEPTIDE SYNTHETASE"/>
    <property type="match status" value="1"/>
</dbReference>
<dbReference type="Pfam" id="PF00501">
    <property type="entry name" value="AMP-binding"/>
    <property type="match status" value="3"/>
</dbReference>
<evidence type="ECO:0000256" key="4">
    <source>
        <dbReference type="ARBA" id="ARBA00022553"/>
    </source>
</evidence>
<dbReference type="Gene3D" id="2.30.38.10">
    <property type="entry name" value="Luciferase, Domain 3"/>
    <property type="match status" value="1"/>
</dbReference>
<dbReference type="SUPFAM" id="SSF52777">
    <property type="entry name" value="CoA-dependent acyltransferases"/>
    <property type="match status" value="8"/>
</dbReference>
<dbReference type="Pfam" id="PF00550">
    <property type="entry name" value="PP-binding"/>
    <property type="match status" value="3"/>
</dbReference>
<dbReference type="GO" id="GO:0008610">
    <property type="term" value="P:lipid biosynthetic process"/>
    <property type="evidence" value="ECO:0007669"/>
    <property type="project" value="UniProtKB-ARBA"/>
</dbReference>
<keyword evidence="6" id="KW-0045">Antibiotic biosynthesis</keyword>
<gene>
    <name evidence="8" type="ORF">LX83_007361</name>
</gene>
<dbReference type="NCBIfam" id="TIGR01720">
    <property type="entry name" value="NRPS-para261"/>
    <property type="match status" value="2"/>
</dbReference>
<dbReference type="CDD" id="cd19543">
    <property type="entry name" value="DCL_NRPS"/>
    <property type="match status" value="1"/>
</dbReference>
<comment type="cofactor">
    <cofactor evidence="1">
        <name>pantetheine 4'-phosphate</name>
        <dbReference type="ChEBI" id="CHEBI:47942"/>
    </cofactor>
</comment>
<evidence type="ECO:0000256" key="1">
    <source>
        <dbReference type="ARBA" id="ARBA00001957"/>
    </source>
</evidence>
<dbReference type="Gene3D" id="3.40.50.980">
    <property type="match status" value="2"/>
</dbReference>
<evidence type="ECO:0000256" key="2">
    <source>
        <dbReference type="ARBA" id="ARBA00006432"/>
    </source>
</evidence>
<evidence type="ECO:0000256" key="3">
    <source>
        <dbReference type="ARBA" id="ARBA00022450"/>
    </source>
</evidence>
<dbReference type="InterPro" id="IPR010071">
    <property type="entry name" value="AA_adenyl_dom"/>
</dbReference>
<dbReference type="Gene3D" id="3.40.50.12780">
    <property type="entry name" value="N-terminal domain of ligase-like"/>
    <property type="match status" value="2"/>
</dbReference>
<dbReference type="NCBIfam" id="TIGR01733">
    <property type="entry name" value="AA-adenyl-dom"/>
    <property type="match status" value="2"/>
</dbReference>
<dbReference type="GO" id="GO:0005829">
    <property type="term" value="C:cytosol"/>
    <property type="evidence" value="ECO:0007669"/>
    <property type="project" value="TreeGrafter"/>
</dbReference>
<dbReference type="InterPro" id="IPR020845">
    <property type="entry name" value="AMP-binding_CS"/>
</dbReference>
<dbReference type="NCBIfam" id="NF003417">
    <property type="entry name" value="PRK04813.1"/>
    <property type="match status" value="3"/>
</dbReference>
<dbReference type="InterPro" id="IPR020806">
    <property type="entry name" value="PKS_PP-bd"/>
</dbReference>
<dbReference type="PROSITE" id="PS00455">
    <property type="entry name" value="AMP_BINDING"/>
    <property type="match status" value="2"/>
</dbReference>
<dbReference type="InterPro" id="IPR000873">
    <property type="entry name" value="AMP-dep_synth/lig_dom"/>
</dbReference>
<evidence type="ECO:0000259" key="7">
    <source>
        <dbReference type="PROSITE" id="PS50075"/>
    </source>
</evidence>
<accession>A0AAE3GLY8</accession>
<keyword evidence="5" id="KW-0677">Repeat</keyword>
<comment type="caution">
    <text evidence="8">The sequence shown here is derived from an EMBL/GenBank/DDBJ whole genome shotgun (WGS) entry which is preliminary data.</text>
</comment>
<dbReference type="PROSITE" id="PS00012">
    <property type="entry name" value="PHOSPHOPANTETHEINE"/>
    <property type="match status" value="3"/>
</dbReference>
<dbReference type="GO" id="GO:0044550">
    <property type="term" value="P:secondary metabolite biosynthetic process"/>
    <property type="evidence" value="ECO:0007669"/>
    <property type="project" value="TreeGrafter"/>
</dbReference>
<keyword evidence="4" id="KW-0597">Phosphoprotein</keyword>
<dbReference type="EMBL" id="JAMTCK010000036">
    <property type="protein sequence ID" value="MCP2170470.1"/>
    <property type="molecule type" value="Genomic_DNA"/>
</dbReference>
<dbReference type="InterPro" id="IPR010060">
    <property type="entry name" value="NRPS_synth"/>
</dbReference>
<feature type="domain" description="Carrier" evidence="7">
    <location>
        <begin position="2766"/>
        <end position="2840"/>
    </location>
</feature>
<feature type="non-terminal residue" evidence="8">
    <location>
        <position position="1"/>
    </location>
</feature>
<feature type="domain" description="Carrier" evidence="7">
    <location>
        <begin position="266"/>
        <end position="340"/>
    </location>
</feature>
<dbReference type="InterPro" id="IPR036736">
    <property type="entry name" value="ACP-like_sf"/>
</dbReference>